<organism evidence="1 2">
    <name type="scientific">Loktanella atrilutea</name>
    <dbReference type="NCBI Taxonomy" id="366533"/>
    <lineage>
        <taxon>Bacteria</taxon>
        <taxon>Pseudomonadati</taxon>
        <taxon>Pseudomonadota</taxon>
        <taxon>Alphaproteobacteria</taxon>
        <taxon>Rhodobacterales</taxon>
        <taxon>Roseobacteraceae</taxon>
        <taxon>Loktanella</taxon>
    </lineage>
</organism>
<dbReference type="Proteomes" id="UP000183987">
    <property type="component" value="Unassembled WGS sequence"/>
</dbReference>
<protein>
    <recommendedName>
        <fullName evidence="3">Prepilin-type N-terminal cleavage/methylation domain-containing protein</fullName>
    </recommendedName>
</protein>
<dbReference type="EMBL" id="FQUE01000001">
    <property type="protein sequence ID" value="SHE53907.1"/>
    <property type="molecule type" value="Genomic_DNA"/>
</dbReference>
<keyword evidence="2" id="KW-1185">Reference proteome</keyword>
<proteinExistence type="predicted"/>
<dbReference type="PROSITE" id="PS00409">
    <property type="entry name" value="PROKAR_NTER_METHYL"/>
    <property type="match status" value="1"/>
</dbReference>
<gene>
    <name evidence="1" type="ORF">SAMN05444339_101660</name>
</gene>
<name>A0A1M4UBD2_LOKAT</name>
<reference evidence="2" key="1">
    <citation type="submission" date="2016-11" db="EMBL/GenBank/DDBJ databases">
        <authorList>
            <person name="Varghese N."/>
            <person name="Submissions S."/>
        </authorList>
    </citation>
    <scope>NUCLEOTIDE SEQUENCE [LARGE SCALE GENOMIC DNA]</scope>
    <source>
        <strain evidence="2">DSM 29326</strain>
    </source>
</reference>
<dbReference type="STRING" id="366533.SAMN05444339_101660"/>
<dbReference type="AlphaFoldDB" id="A0A1M4UBD2"/>
<accession>A0A1M4UBD2</accession>
<evidence type="ECO:0008006" key="3">
    <source>
        <dbReference type="Google" id="ProtNLM"/>
    </source>
</evidence>
<evidence type="ECO:0000313" key="1">
    <source>
        <dbReference type="EMBL" id="SHE53907.1"/>
    </source>
</evidence>
<dbReference type="InterPro" id="IPR012902">
    <property type="entry name" value="N_methyl_site"/>
</dbReference>
<evidence type="ECO:0000313" key="2">
    <source>
        <dbReference type="Proteomes" id="UP000183987"/>
    </source>
</evidence>
<sequence>MTVPRRRTAGVTLLELLISLAMMAALALILAASFGAVGRALQRLDPAQRGLALLLDRGTLRNWIEDMPREALLQGDDVTLTFETLIDDGLFWPGALATVTLARQDDMLVATATTPDVGDHPGQSRSITLSPAVTEVGLAFMPPAETGADDWVTGWPVGPVLPDLVRITYDIDGRAAPPLIVVPARNQRQSVISLSSRAPPG</sequence>
<dbReference type="Pfam" id="PF07963">
    <property type="entry name" value="N_methyl"/>
    <property type="match status" value="1"/>
</dbReference>